<feature type="compositionally biased region" description="Low complexity" evidence="2">
    <location>
        <begin position="227"/>
        <end position="248"/>
    </location>
</feature>
<dbReference type="OrthoDB" id="550454at2759"/>
<reference evidence="4 5" key="1">
    <citation type="journal article" date="2018" name="Sci. Rep.">
        <title>Raphidocelis subcapitata (=Pseudokirchneriella subcapitata) provides an insight into genome evolution and environmental adaptations in the Sphaeropleales.</title>
        <authorList>
            <person name="Suzuki S."/>
            <person name="Yamaguchi H."/>
            <person name="Nakajima N."/>
            <person name="Kawachi M."/>
        </authorList>
    </citation>
    <scope>NUCLEOTIDE SEQUENCE [LARGE SCALE GENOMIC DNA]</scope>
    <source>
        <strain evidence="4 5">NIES-35</strain>
    </source>
</reference>
<evidence type="ECO:0000313" key="5">
    <source>
        <dbReference type="Proteomes" id="UP000247498"/>
    </source>
</evidence>
<evidence type="ECO:0000313" key="4">
    <source>
        <dbReference type="EMBL" id="GBF94839.1"/>
    </source>
</evidence>
<comment type="caution">
    <text evidence="4">The sequence shown here is derived from an EMBL/GenBank/DDBJ whole genome shotgun (WGS) entry which is preliminary data.</text>
</comment>
<dbReference type="SUPFAM" id="SSF54791">
    <property type="entry name" value="Eukaryotic type KH-domain (KH-domain type I)"/>
    <property type="match status" value="1"/>
</dbReference>
<dbReference type="EMBL" id="BDRX01000056">
    <property type="protein sequence ID" value="GBF94839.1"/>
    <property type="molecule type" value="Genomic_DNA"/>
</dbReference>
<proteinExistence type="predicted"/>
<gene>
    <name evidence="4" type="ORF">Rsub_08011</name>
</gene>
<feature type="compositionally biased region" description="Gly residues" evidence="2">
    <location>
        <begin position="534"/>
        <end position="549"/>
    </location>
</feature>
<feature type="domain" description="K Homology" evidence="3">
    <location>
        <begin position="294"/>
        <end position="351"/>
    </location>
</feature>
<feature type="compositionally biased region" description="Low complexity" evidence="2">
    <location>
        <begin position="1"/>
        <end position="10"/>
    </location>
</feature>
<organism evidence="4 5">
    <name type="scientific">Raphidocelis subcapitata</name>
    <dbReference type="NCBI Taxonomy" id="307507"/>
    <lineage>
        <taxon>Eukaryota</taxon>
        <taxon>Viridiplantae</taxon>
        <taxon>Chlorophyta</taxon>
        <taxon>core chlorophytes</taxon>
        <taxon>Chlorophyceae</taxon>
        <taxon>CS clade</taxon>
        <taxon>Sphaeropleales</taxon>
        <taxon>Selenastraceae</taxon>
        <taxon>Raphidocelis</taxon>
    </lineage>
</organism>
<feature type="region of interest" description="Disordered" evidence="2">
    <location>
        <begin position="1"/>
        <end position="99"/>
    </location>
</feature>
<feature type="compositionally biased region" description="Low complexity" evidence="2">
    <location>
        <begin position="111"/>
        <end position="165"/>
    </location>
</feature>
<sequence length="936" mass="89414">MSGAVASEAARGGDGDGRLAAAAAAAAVEPASPSPPPSPPSPHSLSDDRSGGGSPHSSADGEARSCPDECCSQPCAPPPPLPEAAPAPRDDPEEGALLATHLRLVARRLGPEAAAAAAASSRAPAALAGAPPAAAAPAEPAAGGAAAAATAAADPGGGANDEAAAAPPPPADAPPADAPPSAAAATADEAGGGPTAAENPCPDGAEALERLLAFVSARKLVPGAQRASGGSAAAPAGEEAASPGAGSAIKPWMHPSGPRLPGQGTEDEAQGILTAERLLGGRCGVMLRVTLLAAGFVIGPSGTSVREIEWRTGADVKSATAEPGRVAADRGRPARIFIITGEAASVAQALFVVSSAIDRYKELCEGDYKGYAVPRVQRVLGFEFSYQPPPKCTVPHAASLKGAHVPLLCQSRARARRGPRPVLGPPAFGPRYGRFGPPFHRPPFFPPLPAHLRCGLPPPPFPPASPQQAAAAAAAAAAALYGNGAPPLPGAMGSGGFVPAPLLFPPPGSPAAAACGLFGAGIGAPLSPPPAAGRLGGNGNGNGGAGAAHGQGSPTALAGCDPNGGPPPLDASLQAVLDAAAAAAAASGMPVPIPWPPNQPLPAQLPENSACTSPQYSAPGQPGRGAAAGSPRTPPARARARGRGPQNDAGGAASPHSWPLHVGPGGALPMWGPFPLPPAPLLAPALVPPFALPPHSPTGAALSAAQPAPFSLSPLPAGAAPPTPGAAGNGSPRAFGAPPGAGAGGSSPGVMVPPSPVKFLQAGSRMVPVVEVNGTTFFPMPPASTPPPPPPALGAGEPSPPASPAASPGQAAHGGSADAATAAGDGAEGGAQPPADTARPGSAAGAAPPEAGNPLAAAPAGDGDGDDTSAPAATASKEGADGGASPAASRAAQCKGACACGGACAPAAPWRALLDDAPASAAPAAPVAGCEVQMAA</sequence>
<dbReference type="InParanoid" id="A0A2V0P5J3"/>
<protein>
    <recommendedName>
        <fullName evidence="3">K Homology domain-containing protein</fullName>
    </recommendedName>
</protein>
<evidence type="ECO:0000256" key="1">
    <source>
        <dbReference type="PROSITE-ProRule" id="PRU00117"/>
    </source>
</evidence>
<feature type="compositionally biased region" description="Low complexity" evidence="2">
    <location>
        <begin position="618"/>
        <end position="637"/>
    </location>
</feature>
<dbReference type="STRING" id="307507.A0A2V0P5J3"/>
<dbReference type="InterPro" id="IPR004088">
    <property type="entry name" value="KH_dom_type_1"/>
</dbReference>
<evidence type="ECO:0000259" key="3">
    <source>
        <dbReference type="Pfam" id="PF00013"/>
    </source>
</evidence>
<dbReference type="PROSITE" id="PS50084">
    <property type="entry name" value="KH_TYPE_1"/>
    <property type="match status" value="1"/>
</dbReference>
<dbReference type="InterPro" id="IPR036612">
    <property type="entry name" value="KH_dom_type_1_sf"/>
</dbReference>
<keyword evidence="1" id="KW-0694">RNA-binding</keyword>
<feature type="compositionally biased region" description="Pro residues" evidence="2">
    <location>
        <begin position="779"/>
        <end position="803"/>
    </location>
</feature>
<feature type="region of interest" description="Disordered" evidence="2">
    <location>
        <begin position="533"/>
        <end position="571"/>
    </location>
</feature>
<feature type="region of interest" description="Disordered" evidence="2">
    <location>
        <begin position="779"/>
        <end position="888"/>
    </location>
</feature>
<feature type="compositionally biased region" description="Pro residues" evidence="2">
    <location>
        <begin position="32"/>
        <end position="42"/>
    </location>
</feature>
<evidence type="ECO:0000256" key="2">
    <source>
        <dbReference type="SAM" id="MobiDB-lite"/>
    </source>
</evidence>
<feature type="region of interest" description="Disordered" evidence="2">
    <location>
        <begin position="111"/>
        <end position="202"/>
    </location>
</feature>
<dbReference type="GO" id="GO:0003723">
    <property type="term" value="F:RNA binding"/>
    <property type="evidence" value="ECO:0007669"/>
    <property type="project" value="UniProtKB-UniRule"/>
</dbReference>
<feature type="compositionally biased region" description="Pro residues" evidence="2">
    <location>
        <begin position="75"/>
        <end position="85"/>
    </location>
</feature>
<feature type="compositionally biased region" description="Pro residues" evidence="2">
    <location>
        <begin position="166"/>
        <end position="178"/>
    </location>
</feature>
<feature type="compositionally biased region" description="Polar residues" evidence="2">
    <location>
        <begin position="606"/>
        <end position="616"/>
    </location>
</feature>
<dbReference type="Pfam" id="PF00013">
    <property type="entry name" value="KH_1"/>
    <property type="match status" value="1"/>
</dbReference>
<accession>A0A2V0P5J3</accession>
<feature type="compositionally biased region" description="Low complexity" evidence="2">
    <location>
        <begin position="18"/>
        <end position="31"/>
    </location>
</feature>
<dbReference type="Proteomes" id="UP000247498">
    <property type="component" value="Unassembled WGS sequence"/>
</dbReference>
<dbReference type="AlphaFoldDB" id="A0A2V0P5J3"/>
<feature type="region of interest" description="Disordered" evidence="2">
    <location>
        <begin position="713"/>
        <end position="749"/>
    </location>
</feature>
<feature type="region of interest" description="Disordered" evidence="2">
    <location>
        <begin position="224"/>
        <end position="266"/>
    </location>
</feature>
<dbReference type="Gene3D" id="3.30.1370.10">
    <property type="entry name" value="K Homology domain, type 1"/>
    <property type="match status" value="1"/>
</dbReference>
<feature type="compositionally biased region" description="Low complexity" evidence="2">
    <location>
        <begin position="804"/>
        <end position="861"/>
    </location>
</feature>
<feature type="region of interest" description="Disordered" evidence="2">
    <location>
        <begin position="593"/>
        <end position="660"/>
    </location>
</feature>
<keyword evidence="5" id="KW-1185">Reference proteome</keyword>
<feature type="compositionally biased region" description="Low complexity" evidence="2">
    <location>
        <begin position="179"/>
        <end position="189"/>
    </location>
</feature>
<feature type="compositionally biased region" description="Low complexity" evidence="2">
    <location>
        <begin position="725"/>
        <end position="738"/>
    </location>
</feature>
<name>A0A2V0P5J3_9CHLO</name>